<dbReference type="EMBL" id="VLTO01000014">
    <property type="protein sequence ID" value="KAA0175402.1"/>
    <property type="molecule type" value="Genomic_DNA"/>
</dbReference>
<evidence type="ECO:0000313" key="2">
    <source>
        <dbReference type="Proteomes" id="UP000322899"/>
    </source>
</evidence>
<name>A0A5A8ECZ5_CAFRO</name>
<protein>
    <submittedName>
        <fullName evidence="1">Uncharacterized protein</fullName>
    </submittedName>
</protein>
<gene>
    <name evidence="1" type="ORF">FNF27_03102</name>
</gene>
<comment type="caution">
    <text evidence="1">The sequence shown here is derived from an EMBL/GenBank/DDBJ whole genome shotgun (WGS) entry which is preliminary data.</text>
</comment>
<reference evidence="1 2" key="1">
    <citation type="submission" date="2019-07" db="EMBL/GenBank/DDBJ databases">
        <title>Genomes of Cafeteria roenbergensis.</title>
        <authorList>
            <person name="Fischer M.G."/>
            <person name="Hackl T."/>
            <person name="Roman M."/>
        </authorList>
    </citation>
    <scope>NUCLEOTIDE SEQUENCE [LARGE SCALE GENOMIC DNA]</scope>
    <source>
        <strain evidence="1 2">E4-10P</strain>
    </source>
</reference>
<dbReference type="Gene3D" id="3.30.710.10">
    <property type="entry name" value="Potassium Channel Kv1.1, Chain A"/>
    <property type="match status" value="1"/>
</dbReference>
<evidence type="ECO:0000313" key="1">
    <source>
        <dbReference type="EMBL" id="KAA0175402.1"/>
    </source>
</evidence>
<dbReference type="InterPro" id="IPR011333">
    <property type="entry name" value="SKP1/BTB/POZ_sf"/>
</dbReference>
<organism evidence="1 2">
    <name type="scientific">Cafeteria roenbergensis</name>
    <name type="common">Marine flagellate</name>
    <dbReference type="NCBI Taxonomy" id="33653"/>
    <lineage>
        <taxon>Eukaryota</taxon>
        <taxon>Sar</taxon>
        <taxon>Stramenopiles</taxon>
        <taxon>Bigyra</taxon>
        <taxon>Opalozoa</taxon>
        <taxon>Bicosoecida</taxon>
        <taxon>Cafeteriaceae</taxon>
        <taxon>Cafeteria</taxon>
    </lineage>
</organism>
<dbReference type="AlphaFoldDB" id="A0A5A8ECZ5"/>
<dbReference type="Proteomes" id="UP000322899">
    <property type="component" value="Unassembled WGS sequence"/>
</dbReference>
<accession>A0A5A8ECZ5</accession>
<proteinExistence type="predicted"/>
<sequence>MDLSATVPVEAADGTTIDAPIEALKLWGFTTELLDEEEDELDRIAAIMVPTGSRLQRIVDFSTSYVRQGVAWHACLLKKVDWMEVEMVPEWCRALLRDLPTNDLFDLIEDAAAVRFRECENVCLMHVAWRIKEMDEETAMNTFALDSQWSAQALSDAIAPGARGEQFARFLHDADT</sequence>